<keyword evidence="9" id="KW-0378">Hydrolase</keyword>
<dbReference type="Pfam" id="PF00675">
    <property type="entry name" value="Peptidase_M16"/>
    <property type="match status" value="1"/>
</dbReference>
<feature type="domain" description="Peptidase M16C associated" evidence="16">
    <location>
        <begin position="484"/>
        <end position="729"/>
    </location>
</feature>
<evidence type="ECO:0000313" key="17">
    <source>
        <dbReference type="EMBL" id="ODQ58781.1"/>
    </source>
</evidence>
<comment type="subunit">
    <text evidence="5">Monomer and homodimer; homodimerization is induced by binding of the substrate.</text>
</comment>
<comment type="subcellular location">
    <subcellularLocation>
        <location evidence="3">Mitochondrion intermembrane space</location>
    </subcellularLocation>
    <subcellularLocation>
        <location evidence="2">Mitochondrion matrix</location>
    </subcellularLocation>
</comment>
<dbReference type="GeneID" id="30199157"/>
<dbReference type="GO" id="GO:0005758">
    <property type="term" value="C:mitochondrial intermembrane space"/>
    <property type="evidence" value="ECO:0007669"/>
    <property type="project" value="UniProtKB-SubCell"/>
</dbReference>
<comment type="function">
    <text evidence="15">Degrades mitochondrial transit peptides after their cleavage in the intermembrane space or in the matrix, and presequence peptides; clearance of these peptides is required to keep the presequence processing machinery running. Preferentially cleaves the N-terminal side of paired basic amino acid residues. Also degrades other unstructured peptides. May function as an ATP-dependent peptidase as opposed to a metalloendopeptidase.</text>
</comment>
<dbReference type="FunFam" id="3.30.830.10:FF:000013">
    <property type="entry name" value="Mitochondrial presequence protease"/>
    <property type="match status" value="1"/>
</dbReference>
<dbReference type="AlphaFoldDB" id="A0A1E3NZZ3"/>
<evidence type="ECO:0000256" key="13">
    <source>
        <dbReference type="ARBA" id="ARBA00023128"/>
    </source>
</evidence>
<evidence type="ECO:0000313" key="18">
    <source>
        <dbReference type="Proteomes" id="UP000094112"/>
    </source>
</evidence>
<dbReference type="Pfam" id="PF08367">
    <property type="entry name" value="M16C_assoc"/>
    <property type="match status" value="1"/>
</dbReference>
<evidence type="ECO:0000256" key="2">
    <source>
        <dbReference type="ARBA" id="ARBA00004305"/>
    </source>
</evidence>
<comment type="cofactor">
    <cofactor evidence="1">
        <name>Zn(2+)</name>
        <dbReference type="ChEBI" id="CHEBI:29105"/>
    </cofactor>
</comment>
<reference evidence="17 18" key="1">
    <citation type="journal article" date="2016" name="Proc. Natl. Acad. Sci. U.S.A.">
        <title>Comparative genomics of biotechnologically important yeasts.</title>
        <authorList>
            <person name="Riley R."/>
            <person name="Haridas S."/>
            <person name="Wolfe K.H."/>
            <person name="Lopes M.R."/>
            <person name="Hittinger C.T."/>
            <person name="Goeker M."/>
            <person name="Salamov A.A."/>
            <person name="Wisecaver J.H."/>
            <person name="Long T.M."/>
            <person name="Calvey C.H."/>
            <person name="Aerts A.L."/>
            <person name="Barry K.W."/>
            <person name="Choi C."/>
            <person name="Clum A."/>
            <person name="Coughlan A.Y."/>
            <person name="Deshpande S."/>
            <person name="Douglass A.P."/>
            <person name="Hanson S.J."/>
            <person name="Klenk H.-P."/>
            <person name="LaButti K.M."/>
            <person name="Lapidus A."/>
            <person name="Lindquist E.A."/>
            <person name="Lipzen A.M."/>
            <person name="Meier-Kolthoff J.P."/>
            <person name="Ohm R.A."/>
            <person name="Otillar R.P."/>
            <person name="Pangilinan J.L."/>
            <person name="Peng Y."/>
            <person name="Rokas A."/>
            <person name="Rosa C.A."/>
            <person name="Scheuner C."/>
            <person name="Sibirny A.A."/>
            <person name="Slot J.C."/>
            <person name="Stielow J.B."/>
            <person name="Sun H."/>
            <person name="Kurtzman C.P."/>
            <person name="Blackwell M."/>
            <person name="Grigoriev I.V."/>
            <person name="Jeffries T.W."/>
        </authorList>
    </citation>
    <scope>NUCLEOTIDE SEQUENCE [LARGE SCALE GENOMIC DNA]</scope>
    <source>
        <strain evidence="18">ATCC 58044 / CBS 1984 / NCYC 433 / NRRL Y-366-8</strain>
    </source>
</reference>
<keyword evidence="18" id="KW-1185">Reference proteome</keyword>
<dbReference type="SUPFAM" id="SSF63411">
    <property type="entry name" value="LuxS/MPP-like metallohydrolase"/>
    <property type="match status" value="4"/>
</dbReference>
<keyword evidence="8" id="KW-0479">Metal-binding</keyword>
<dbReference type="InterPro" id="IPR011249">
    <property type="entry name" value="Metalloenz_LuxS/M16"/>
</dbReference>
<dbReference type="GO" id="GO:0008270">
    <property type="term" value="F:zinc ion binding"/>
    <property type="evidence" value="ECO:0007669"/>
    <property type="project" value="EnsemblFungi"/>
</dbReference>
<evidence type="ECO:0000259" key="16">
    <source>
        <dbReference type="SMART" id="SM01264"/>
    </source>
</evidence>
<protein>
    <recommendedName>
        <fullName evidence="6">Presequence protease, mitochondrial</fullName>
    </recommendedName>
    <alternativeName>
        <fullName evidence="14">Pitrilysin metalloproteinase</fullName>
    </alternativeName>
</protein>
<dbReference type="Proteomes" id="UP000094112">
    <property type="component" value="Unassembled WGS sequence"/>
</dbReference>
<gene>
    <name evidence="17" type="ORF">WICANDRAFT_32025</name>
</gene>
<comment type="similarity">
    <text evidence="4">Belongs to the peptidase M16 family. PreP subfamily.</text>
</comment>
<dbReference type="InterPro" id="IPR055130">
    <property type="entry name" value="PreP_C"/>
</dbReference>
<evidence type="ECO:0000256" key="7">
    <source>
        <dbReference type="ARBA" id="ARBA00022670"/>
    </source>
</evidence>
<dbReference type="GO" id="GO:0034982">
    <property type="term" value="P:mitochondrial protein processing"/>
    <property type="evidence" value="ECO:0007669"/>
    <property type="project" value="EnsemblFungi"/>
</dbReference>
<dbReference type="Pfam" id="PF22516">
    <property type="entry name" value="PreP_C"/>
    <property type="match status" value="1"/>
</dbReference>
<dbReference type="OrthoDB" id="10250783at2759"/>
<dbReference type="PANTHER" id="PTHR43016">
    <property type="entry name" value="PRESEQUENCE PROTEASE"/>
    <property type="match status" value="1"/>
</dbReference>
<accession>A0A1E3NZZ3</accession>
<proteinExistence type="inferred from homology"/>
<organism evidence="17 18">
    <name type="scientific">Wickerhamomyces anomalus (strain ATCC 58044 / CBS 1984 / NCYC 433 / NRRL Y-366-8)</name>
    <name type="common">Yeast</name>
    <name type="synonym">Hansenula anomala</name>
    <dbReference type="NCBI Taxonomy" id="683960"/>
    <lineage>
        <taxon>Eukaryota</taxon>
        <taxon>Fungi</taxon>
        <taxon>Dikarya</taxon>
        <taxon>Ascomycota</taxon>
        <taxon>Saccharomycotina</taxon>
        <taxon>Saccharomycetes</taxon>
        <taxon>Phaffomycetales</taxon>
        <taxon>Wickerhamomycetaceae</taxon>
        <taxon>Wickerhamomyces</taxon>
    </lineage>
</organism>
<evidence type="ECO:0000256" key="10">
    <source>
        <dbReference type="ARBA" id="ARBA00022833"/>
    </source>
</evidence>
<keyword evidence="11" id="KW-0809">Transit peptide</keyword>
<evidence type="ECO:0000256" key="9">
    <source>
        <dbReference type="ARBA" id="ARBA00022801"/>
    </source>
</evidence>
<keyword evidence="10" id="KW-0862">Zinc</keyword>
<keyword evidence="12" id="KW-0482">Metalloprotease</keyword>
<dbReference type="Pfam" id="PF05193">
    <property type="entry name" value="Peptidase_M16_C"/>
    <property type="match status" value="1"/>
</dbReference>
<dbReference type="GO" id="GO:0004222">
    <property type="term" value="F:metalloendopeptidase activity"/>
    <property type="evidence" value="ECO:0007669"/>
    <property type="project" value="EnsemblFungi"/>
</dbReference>
<dbReference type="RefSeq" id="XP_019037988.1">
    <property type="nucleotide sequence ID" value="XM_019181911.1"/>
</dbReference>
<name>A0A1E3NZZ3_WICAA</name>
<evidence type="ECO:0000256" key="5">
    <source>
        <dbReference type="ARBA" id="ARBA00011853"/>
    </source>
</evidence>
<evidence type="ECO:0000256" key="4">
    <source>
        <dbReference type="ARBA" id="ARBA00007575"/>
    </source>
</evidence>
<sequence length="990" mass="111900">MLRTLQKGNFAKGVRGLASYNQAKSLRRYPVGQTLHGFEIKRVLPVPELSLTAVDFVHNRTGSNHLHIDRDDPNNVFSVGFKTNPPNKTGVPHILEHTTLCGSHKYPVRDPFFKMLNRSLANFMNAMTGHDYTFFPFSTTNDKDFENLRKVYLDATFNPLLKKEDFYQEGWRLENEVVDDKSSPLTFKGVVYNEMKGQESNSSYLFWIKFQEALYPSLKNSGGAPSKITDLTYEDLLDFHAEHYHPSNAKTFTYGSLPIVETLEALNKEYIAFGKRNIKNIVKTPVELKKSTNVIVEGPVDPMAPPEKQLKASITWPCGNPSDVYETFCLKILSNLLTDGHSSPLYKALIETGLGDDFSVNSGMESMTASNFFTIGLHGLQSIEELENEVIKVLEKHSEEGFEDSKIEAIIQQLELGKKDQKSDFGMSLLYSILPGWVNKVDPFDVLAWDDIISQFRIDYKKGDLFQNLIKKYFLNKPVLRFQMKATETFDESVKNEEVERLQNKIQDLDQEDRDVIFERGRHLAKKQGEVEDLSSLPTLRVRDIPRTSTVKPVSFSEVENSKVQRRITDTNGLTYFRASRDVNIPYELYPYLTLFSDALTNLGTESQSMADIEDQIKLFTGGLSSSVSVHSSPIDLSPRVSFNFNGVALNQNSSHIYDIWQNLLLNTNFNNKEKLATLIRLLSSNNISGVAESGHSFARNYAGSSVSRAKAISESLNGIEQLQFLNKLNTWIQDDEHFQKNIIDKLNELKQYLVNSQDLRFSLISDEASVLENEKLISSFVSKLPSESIPQTPVKDFPLNPSHKSFIKLPFQVSYASSVLQGVPYVHEDGARLQVLSNLLTFKYLHREIREKGGAYGGGAAYSGLDGLFSYYSYRDPKSLQSLETFQKAGQFAVDNEWSECDLEEAKLTIFQSIDAPISVKSEGQVLFKEGVTDEMRQTRREQLLDVDITDIKEVAEKYLVNGKPSIALVGDSQGDQKDWNVVDLGVQA</sequence>
<dbReference type="FunFam" id="3.30.830.10:FF:000011">
    <property type="entry name" value="Presequence protease, mitochondrial"/>
    <property type="match status" value="1"/>
</dbReference>
<keyword evidence="13" id="KW-0496">Mitochondrion</keyword>
<dbReference type="FunFam" id="3.30.830.10:FF:000009">
    <property type="entry name" value="Presequence protease, mitochondrial"/>
    <property type="match status" value="1"/>
</dbReference>
<evidence type="ECO:0000256" key="8">
    <source>
        <dbReference type="ARBA" id="ARBA00022723"/>
    </source>
</evidence>
<evidence type="ECO:0000256" key="1">
    <source>
        <dbReference type="ARBA" id="ARBA00001947"/>
    </source>
</evidence>
<evidence type="ECO:0000256" key="12">
    <source>
        <dbReference type="ARBA" id="ARBA00023049"/>
    </source>
</evidence>
<dbReference type="InterPro" id="IPR011765">
    <property type="entry name" value="Pept_M16_N"/>
</dbReference>
<dbReference type="PANTHER" id="PTHR43016:SF13">
    <property type="entry name" value="PRESEQUENCE PROTEASE, MITOCHONDRIAL"/>
    <property type="match status" value="1"/>
</dbReference>
<dbReference type="SMART" id="SM01264">
    <property type="entry name" value="M16C_associated"/>
    <property type="match status" value="1"/>
</dbReference>
<dbReference type="EMBL" id="KV454211">
    <property type="protein sequence ID" value="ODQ58781.1"/>
    <property type="molecule type" value="Genomic_DNA"/>
</dbReference>
<evidence type="ECO:0000256" key="15">
    <source>
        <dbReference type="ARBA" id="ARBA00045897"/>
    </source>
</evidence>
<dbReference type="GO" id="GO:0051603">
    <property type="term" value="P:proteolysis involved in protein catabolic process"/>
    <property type="evidence" value="ECO:0007669"/>
    <property type="project" value="EnsemblFungi"/>
</dbReference>
<dbReference type="InterPro" id="IPR007863">
    <property type="entry name" value="Peptidase_M16_C"/>
</dbReference>
<dbReference type="STRING" id="683960.A0A1E3NZZ3"/>
<evidence type="ECO:0000256" key="6">
    <source>
        <dbReference type="ARBA" id="ARBA00020167"/>
    </source>
</evidence>
<dbReference type="GO" id="GO:0004176">
    <property type="term" value="F:ATP-dependent peptidase activity"/>
    <property type="evidence" value="ECO:0007669"/>
    <property type="project" value="EnsemblFungi"/>
</dbReference>
<evidence type="ECO:0000256" key="11">
    <source>
        <dbReference type="ARBA" id="ARBA00022946"/>
    </source>
</evidence>
<evidence type="ECO:0000256" key="3">
    <source>
        <dbReference type="ARBA" id="ARBA00004569"/>
    </source>
</evidence>
<dbReference type="InterPro" id="IPR013578">
    <property type="entry name" value="Peptidase_M16C_assoc"/>
</dbReference>
<dbReference type="Gene3D" id="3.30.830.10">
    <property type="entry name" value="Metalloenzyme, LuxS/M16 peptidase-like"/>
    <property type="match status" value="4"/>
</dbReference>
<evidence type="ECO:0000256" key="14">
    <source>
        <dbReference type="ARBA" id="ARBA00034552"/>
    </source>
</evidence>
<dbReference type="GO" id="GO:0005759">
    <property type="term" value="C:mitochondrial matrix"/>
    <property type="evidence" value="ECO:0007669"/>
    <property type="project" value="UniProtKB-SubCell"/>
</dbReference>
<keyword evidence="7" id="KW-0645">Protease</keyword>